<protein>
    <recommendedName>
        <fullName evidence="3">ATPase AAA-type core domain-containing protein</fullName>
    </recommendedName>
</protein>
<sequence length="126" mass="14114">MRKEFIVFLKFHLFPKEYASKVWPTLLVSGPPFCGKTTLIEATCGECAPCVIHLDDIESMEKHSIPVGSFRATCALKSYFLKDCMNSAIVVIGETRSLQASLPSSISDLFTERITFGMMDELLRTK</sequence>
<accession>A0A3S5AFC8</accession>
<proteinExistence type="predicted"/>
<comment type="caution">
    <text evidence="1">The sequence shown here is derived from an EMBL/GenBank/DDBJ whole genome shotgun (WGS) entry which is preliminary data.</text>
</comment>
<evidence type="ECO:0000313" key="1">
    <source>
        <dbReference type="EMBL" id="VEL27862.1"/>
    </source>
</evidence>
<dbReference type="Proteomes" id="UP000784294">
    <property type="component" value="Unassembled WGS sequence"/>
</dbReference>
<dbReference type="InterPro" id="IPR027417">
    <property type="entry name" value="P-loop_NTPase"/>
</dbReference>
<evidence type="ECO:0000313" key="2">
    <source>
        <dbReference type="Proteomes" id="UP000784294"/>
    </source>
</evidence>
<dbReference type="SUPFAM" id="SSF52540">
    <property type="entry name" value="P-loop containing nucleoside triphosphate hydrolases"/>
    <property type="match status" value="1"/>
</dbReference>
<organism evidence="1 2">
    <name type="scientific">Protopolystoma xenopodis</name>
    <dbReference type="NCBI Taxonomy" id="117903"/>
    <lineage>
        <taxon>Eukaryota</taxon>
        <taxon>Metazoa</taxon>
        <taxon>Spiralia</taxon>
        <taxon>Lophotrochozoa</taxon>
        <taxon>Platyhelminthes</taxon>
        <taxon>Monogenea</taxon>
        <taxon>Polyopisthocotylea</taxon>
        <taxon>Polystomatidea</taxon>
        <taxon>Polystomatidae</taxon>
        <taxon>Protopolystoma</taxon>
    </lineage>
</organism>
<keyword evidence="2" id="KW-1185">Reference proteome</keyword>
<dbReference type="AlphaFoldDB" id="A0A3S5AFC8"/>
<dbReference type="OrthoDB" id="6281085at2759"/>
<reference evidence="1" key="1">
    <citation type="submission" date="2018-11" db="EMBL/GenBank/DDBJ databases">
        <authorList>
            <consortium name="Pathogen Informatics"/>
        </authorList>
    </citation>
    <scope>NUCLEOTIDE SEQUENCE</scope>
</reference>
<dbReference type="Gene3D" id="3.40.50.300">
    <property type="entry name" value="P-loop containing nucleotide triphosphate hydrolases"/>
    <property type="match status" value="1"/>
</dbReference>
<gene>
    <name evidence="1" type="ORF">PXEA_LOCUS21302</name>
</gene>
<dbReference type="EMBL" id="CAAALY010090439">
    <property type="protein sequence ID" value="VEL27862.1"/>
    <property type="molecule type" value="Genomic_DNA"/>
</dbReference>
<name>A0A3S5AFC8_9PLAT</name>
<evidence type="ECO:0008006" key="3">
    <source>
        <dbReference type="Google" id="ProtNLM"/>
    </source>
</evidence>